<organism evidence="8 9">
    <name type="scientific">Priestia aryabhattai</name>
    <name type="common">Bacillus aryabhattai</name>
    <dbReference type="NCBI Taxonomy" id="412384"/>
    <lineage>
        <taxon>Bacteria</taxon>
        <taxon>Bacillati</taxon>
        <taxon>Bacillota</taxon>
        <taxon>Bacilli</taxon>
        <taxon>Bacillales</taxon>
        <taxon>Bacillaceae</taxon>
        <taxon>Priestia</taxon>
    </lineage>
</organism>
<keyword evidence="9" id="KW-1185">Reference proteome</keyword>
<feature type="transmembrane region" description="Helical" evidence="6">
    <location>
        <begin position="104"/>
        <end position="127"/>
    </location>
</feature>
<sequence>MKNVVNKESIHYLKFCIVGGLNTAIDFFVFSFLSYLGVYYIIAQCVSYGCGVLNSYLLNRAWTFQQKGKRRKHEFLEFTVLNVFTLFVTSFLLTLFHYKFNIPLLYSKVIVTVVSVGLNYIGTRFWIFKP</sequence>
<gene>
    <name evidence="8" type="ORF">HNP21_006408</name>
</gene>
<feature type="domain" description="GtrA/DPMS transmembrane" evidence="7">
    <location>
        <begin position="14"/>
        <end position="128"/>
    </location>
</feature>
<accession>A0A7W3RIY4</accession>
<dbReference type="RefSeq" id="WP_182528339.1">
    <property type="nucleotide sequence ID" value="NZ_JACJHT010000033.1"/>
</dbReference>
<dbReference type="PANTHER" id="PTHR38459">
    <property type="entry name" value="PROPHAGE BACTOPRENOL-LINKED GLUCOSE TRANSLOCASE HOMOLOG"/>
    <property type="match status" value="1"/>
</dbReference>
<evidence type="ECO:0000256" key="5">
    <source>
        <dbReference type="ARBA" id="ARBA00023136"/>
    </source>
</evidence>
<dbReference type="InterPro" id="IPR051401">
    <property type="entry name" value="GtrA_CellWall_Glycosyl"/>
</dbReference>
<keyword evidence="3 6" id="KW-0812">Transmembrane</keyword>
<feature type="transmembrane region" description="Helical" evidence="6">
    <location>
        <begin position="12"/>
        <end position="33"/>
    </location>
</feature>
<dbReference type="PANTHER" id="PTHR38459:SF1">
    <property type="entry name" value="PROPHAGE BACTOPRENOL-LINKED GLUCOSE TRANSLOCASE HOMOLOG"/>
    <property type="match status" value="1"/>
</dbReference>
<comment type="similarity">
    <text evidence="2">Belongs to the GtrA family.</text>
</comment>
<dbReference type="Proteomes" id="UP000543174">
    <property type="component" value="Unassembled WGS sequence"/>
</dbReference>
<dbReference type="GO" id="GO:0005886">
    <property type="term" value="C:plasma membrane"/>
    <property type="evidence" value="ECO:0007669"/>
    <property type="project" value="TreeGrafter"/>
</dbReference>
<dbReference type="Pfam" id="PF04138">
    <property type="entry name" value="GtrA_DPMS_TM"/>
    <property type="match status" value="1"/>
</dbReference>
<keyword evidence="5 6" id="KW-0472">Membrane</keyword>
<proteinExistence type="inferred from homology"/>
<evidence type="ECO:0000313" key="9">
    <source>
        <dbReference type="Proteomes" id="UP000543174"/>
    </source>
</evidence>
<evidence type="ECO:0000259" key="7">
    <source>
        <dbReference type="Pfam" id="PF04138"/>
    </source>
</evidence>
<dbReference type="EMBL" id="JACJHT010000033">
    <property type="protein sequence ID" value="MBA9043217.1"/>
    <property type="molecule type" value="Genomic_DNA"/>
</dbReference>
<protein>
    <submittedName>
        <fullName evidence="8">Flippase GtrA</fullName>
    </submittedName>
</protein>
<feature type="transmembrane region" description="Helical" evidence="6">
    <location>
        <begin position="79"/>
        <end position="98"/>
    </location>
</feature>
<comment type="caution">
    <text evidence="8">The sequence shown here is derived from an EMBL/GenBank/DDBJ whole genome shotgun (WGS) entry which is preliminary data.</text>
</comment>
<evidence type="ECO:0000256" key="3">
    <source>
        <dbReference type="ARBA" id="ARBA00022692"/>
    </source>
</evidence>
<evidence type="ECO:0000313" key="8">
    <source>
        <dbReference type="EMBL" id="MBA9043217.1"/>
    </source>
</evidence>
<evidence type="ECO:0000256" key="6">
    <source>
        <dbReference type="SAM" id="Phobius"/>
    </source>
</evidence>
<evidence type="ECO:0000256" key="1">
    <source>
        <dbReference type="ARBA" id="ARBA00004141"/>
    </source>
</evidence>
<name>A0A7W3RIY4_PRIAR</name>
<feature type="transmembrane region" description="Helical" evidence="6">
    <location>
        <begin position="39"/>
        <end position="58"/>
    </location>
</feature>
<dbReference type="AlphaFoldDB" id="A0A7W3RIY4"/>
<reference evidence="8" key="1">
    <citation type="submission" date="2020-08" db="EMBL/GenBank/DDBJ databases">
        <title>Functional genomics of gut bacteria from endangered species of beetles.</title>
        <authorList>
            <person name="Carlos-Shanley C."/>
        </authorList>
    </citation>
    <scope>NUCLEOTIDE SEQUENCE [LARGE SCALE GENOMIC DNA]</scope>
    <source>
        <strain evidence="8">S00060</strain>
    </source>
</reference>
<dbReference type="InterPro" id="IPR007267">
    <property type="entry name" value="GtrA_DPMS_TM"/>
</dbReference>
<evidence type="ECO:0000256" key="2">
    <source>
        <dbReference type="ARBA" id="ARBA00009399"/>
    </source>
</evidence>
<keyword evidence="4 6" id="KW-1133">Transmembrane helix</keyword>
<evidence type="ECO:0000256" key="4">
    <source>
        <dbReference type="ARBA" id="ARBA00022989"/>
    </source>
</evidence>
<dbReference type="GO" id="GO:0000271">
    <property type="term" value="P:polysaccharide biosynthetic process"/>
    <property type="evidence" value="ECO:0007669"/>
    <property type="project" value="InterPro"/>
</dbReference>
<comment type="subcellular location">
    <subcellularLocation>
        <location evidence="1">Membrane</location>
        <topology evidence="1">Multi-pass membrane protein</topology>
    </subcellularLocation>
</comment>